<gene>
    <name evidence="1" type="ORF">PN36_19810</name>
</gene>
<sequence>MIFLIIYLIILIDNMNNLKLQYLVDFLLLMGWIATSEGKKFREYQPPKCLGLPMDYFLELR</sequence>
<keyword evidence="2" id="KW-1185">Reference proteome</keyword>
<dbReference type="EMBL" id="JSZA02000083">
    <property type="protein sequence ID" value="TGO02741.1"/>
    <property type="molecule type" value="Genomic_DNA"/>
</dbReference>
<evidence type="ECO:0000313" key="2">
    <source>
        <dbReference type="Proteomes" id="UP000030428"/>
    </source>
</evidence>
<organism evidence="1 2">
    <name type="scientific">Candidatus Thiomargarita nelsonii</name>
    <dbReference type="NCBI Taxonomy" id="1003181"/>
    <lineage>
        <taxon>Bacteria</taxon>
        <taxon>Pseudomonadati</taxon>
        <taxon>Pseudomonadota</taxon>
        <taxon>Gammaproteobacteria</taxon>
        <taxon>Thiotrichales</taxon>
        <taxon>Thiotrichaceae</taxon>
        <taxon>Thiomargarita</taxon>
    </lineage>
</organism>
<evidence type="ECO:0000313" key="1">
    <source>
        <dbReference type="EMBL" id="TGO02741.1"/>
    </source>
</evidence>
<name>A0A4E0R275_9GAMM</name>
<dbReference type="Proteomes" id="UP000030428">
    <property type="component" value="Unassembled WGS sequence"/>
</dbReference>
<protein>
    <submittedName>
        <fullName evidence="1">Uncharacterized protein</fullName>
    </submittedName>
</protein>
<comment type="caution">
    <text evidence="1">The sequence shown here is derived from an EMBL/GenBank/DDBJ whole genome shotgun (WGS) entry which is preliminary data.</text>
</comment>
<dbReference type="AlphaFoldDB" id="A0A4E0R275"/>
<accession>A0A4E0R275</accession>
<proteinExistence type="predicted"/>
<reference evidence="1 2" key="1">
    <citation type="journal article" date="2016" name="Front. Microbiol.">
        <title>Single-Cell (Meta-)Genomics of a Dimorphic Candidatus Thiomargarita nelsonii Reveals Genomic Plasticity.</title>
        <authorList>
            <person name="Flood B.E."/>
            <person name="Fliss P."/>
            <person name="Jones D.S."/>
            <person name="Dick G.J."/>
            <person name="Jain S."/>
            <person name="Kaster A.K."/>
            <person name="Winkel M."/>
            <person name="Mussmann M."/>
            <person name="Bailey J."/>
        </authorList>
    </citation>
    <scope>NUCLEOTIDE SEQUENCE [LARGE SCALE GENOMIC DNA]</scope>
    <source>
        <strain evidence="1">Hydrate Ridge</strain>
    </source>
</reference>